<reference evidence="1 2" key="1">
    <citation type="submission" date="2016-09" db="EMBL/GenBank/DDBJ databases">
        <title>The complete genome sequences of Rhizobium gallicum, symbiovars gallicum and phaseoli, symbionts associated to common bean (Phaseolus vulgaris).</title>
        <authorList>
            <person name="Bustos P."/>
            <person name="Santamaria R.I."/>
            <person name="Perez-Carrascal O.M."/>
            <person name="Juarez S."/>
            <person name="Lozano L."/>
            <person name="Martinez-Flores I."/>
            <person name="Martinez-Romero E."/>
            <person name="Cevallos M."/>
            <person name="Romero D."/>
            <person name="Davila G."/>
            <person name="Gonzalez V."/>
        </authorList>
    </citation>
    <scope>NUCLEOTIDE SEQUENCE [LARGE SCALE GENOMIC DNA]</scope>
    <source>
        <strain evidence="1 2">8C-3</strain>
        <plasmid evidence="2">Plasmid prsp8c3b</plasmid>
    </source>
</reference>
<gene>
    <name evidence="1" type="ORF">AM571_PB00073</name>
</gene>
<evidence type="ECO:0000313" key="2">
    <source>
        <dbReference type="Proteomes" id="UP000185109"/>
    </source>
</evidence>
<keyword evidence="1" id="KW-0614">Plasmid</keyword>
<protein>
    <submittedName>
        <fullName evidence="1">Uncharacterized protein</fullName>
    </submittedName>
</protein>
<evidence type="ECO:0000313" key="1">
    <source>
        <dbReference type="EMBL" id="APO77370.1"/>
    </source>
</evidence>
<dbReference type="Proteomes" id="UP000185109">
    <property type="component" value="Plasmid pRsp8C3b"/>
</dbReference>
<dbReference type="EMBL" id="CP017243">
    <property type="protein sequence ID" value="APO77370.1"/>
    <property type="molecule type" value="Genomic_DNA"/>
</dbReference>
<geneLocation type="plasmid" evidence="2">
    <name>prsp8c3b</name>
</geneLocation>
<name>A0A1L5PBB6_RHIET</name>
<sequence>MPTKATRQNKQLPAHSRTLPITVSALSPTRFGFAPIIRRLLVAGTLDVMRVKLGPGYSGSGLGEDVAKYRTGAGSFEESCAT</sequence>
<accession>A0A1L5PBB6</accession>
<organism evidence="1 2">
    <name type="scientific">Rhizobium etli 8C-3</name>
    <dbReference type="NCBI Taxonomy" id="538025"/>
    <lineage>
        <taxon>Bacteria</taxon>
        <taxon>Pseudomonadati</taxon>
        <taxon>Pseudomonadota</taxon>
        <taxon>Alphaproteobacteria</taxon>
        <taxon>Hyphomicrobiales</taxon>
        <taxon>Rhizobiaceae</taxon>
        <taxon>Rhizobium/Agrobacterium group</taxon>
        <taxon>Rhizobium</taxon>
    </lineage>
</organism>
<proteinExistence type="predicted"/>
<dbReference type="AlphaFoldDB" id="A0A1L5PBB6"/>